<sequence length="86" mass="10210">MVLCPSKHQTVYCLAAEGKLICSFEETKCLHRINERMPPWKDGVQQDGFKSLNKHMPLRTAELVLKCDYFFNIVFVFFNYEHITYF</sequence>
<proteinExistence type="predicted"/>
<organism evidence="1 2">
    <name type="scientific">Sus scrofa</name>
    <name type="common">Pig</name>
    <dbReference type="NCBI Taxonomy" id="9823"/>
    <lineage>
        <taxon>Eukaryota</taxon>
        <taxon>Metazoa</taxon>
        <taxon>Chordata</taxon>
        <taxon>Craniata</taxon>
        <taxon>Vertebrata</taxon>
        <taxon>Euteleostomi</taxon>
        <taxon>Mammalia</taxon>
        <taxon>Eutheria</taxon>
        <taxon>Laurasiatheria</taxon>
        <taxon>Artiodactyla</taxon>
        <taxon>Suina</taxon>
        <taxon>Suidae</taxon>
        <taxon>Sus</taxon>
    </lineage>
</organism>
<reference evidence="1" key="2">
    <citation type="submission" date="2025-08" db="UniProtKB">
        <authorList>
            <consortium name="Ensembl"/>
        </authorList>
    </citation>
    <scope>IDENTIFICATION</scope>
</reference>
<name>A0A4X1TZG8_PIG</name>
<dbReference type="AlphaFoldDB" id="A0A4X1TZG8"/>
<dbReference type="Ensembl" id="ENSSSCT00070027483.1">
    <property type="protein sequence ID" value="ENSSSCP00070022862.1"/>
    <property type="gene ID" value="ENSSSCG00070014034.1"/>
</dbReference>
<accession>A0A4X1TZG8</accession>
<dbReference type="Proteomes" id="UP000314985">
    <property type="component" value="Unassembled WGS sequence"/>
</dbReference>
<reference evidence="2" key="1">
    <citation type="submission" date="2017-08" db="EMBL/GenBank/DDBJ databases">
        <title>USMARCv1.0.</title>
        <authorList>
            <person name="Hannum G.I."/>
            <person name="Koren S."/>
            <person name="Schroeder S.G."/>
            <person name="Chin S.C."/>
            <person name="Nonneman D.J."/>
            <person name="Becker S.A."/>
            <person name="Rosen B.D."/>
            <person name="Bickhart D.M."/>
            <person name="Putnam N.H."/>
            <person name="Green R.E."/>
            <person name="Tuggle C.K."/>
            <person name="Liu H."/>
            <person name="Rohrer G.A."/>
            <person name="Warr A."/>
            <person name="Hall R."/>
            <person name="Kim K."/>
            <person name="Hume D.A."/>
            <person name="Talbot R."/>
            <person name="Chow W."/>
            <person name="Howe K."/>
            <person name="Schwartz A.S."/>
            <person name="Watson M."/>
            <person name="Archibald A.L."/>
            <person name="Phillippy A.M."/>
            <person name="Smith T.P.L."/>
        </authorList>
    </citation>
    <scope>NUCLEOTIDE SEQUENCE [LARGE SCALE GENOMIC DNA]</scope>
</reference>
<evidence type="ECO:0000313" key="2">
    <source>
        <dbReference type="Proteomes" id="UP000314985"/>
    </source>
</evidence>
<protein>
    <submittedName>
        <fullName evidence="1">Uncharacterized protein</fullName>
    </submittedName>
</protein>
<evidence type="ECO:0000313" key="1">
    <source>
        <dbReference type="Ensembl" id="ENSSSCP00070022862.1"/>
    </source>
</evidence>